<reference evidence="9" key="1">
    <citation type="journal article" date="2013" name="Genome Announc.">
        <title>Draft genome sequence of the grapevine dieback fungus Eutypa lata UCR-EL1.</title>
        <authorList>
            <person name="Blanco-Ulate B."/>
            <person name="Rolshausen P.E."/>
            <person name="Cantu D."/>
        </authorList>
    </citation>
    <scope>NUCLEOTIDE SEQUENCE [LARGE SCALE GENOMIC DNA]</scope>
    <source>
        <strain evidence="9">UCR-EL1</strain>
    </source>
</reference>
<organism evidence="8 9">
    <name type="scientific">Eutypa lata (strain UCR-EL1)</name>
    <name type="common">Grapevine dieback disease fungus</name>
    <name type="synonym">Eutypa armeniacae</name>
    <dbReference type="NCBI Taxonomy" id="1287681"/>
    <lineage>
        <taxon>Eukaryota</taxon>
        <taxon>Fungi</taxon>
        <taxon>Dikarya</taxon>
        <taxon>Ascomycota</taxon>
        <taxon>Pezizomycotina</taxon>
        <taxon>Sordariomycetes</taxon>
        <taxon>Xylariomycetidae</taxon>
        <taxon>Xylariales</taxon>
        <taxon>Diatrypaceae</taxon>
        <taxon>Eutypa</taxon>
    </lineage>
</organism>
<dbReference type="GO" id="GO:0004497">
    <property type="term" value="F:monooxygenase activity"/>
    <property type="evidence" value="ECO:0007669"/>
    <property type="project" value="UniProtKB-KW"/>
</dbReference>
<evidence type="ECO:0000313" key="9">
    <source>
        <dbReference type="Proteomes" id="UP000012174"/>
    </source>
</evidence>
<dbReference type="PANTHER" id="PTHR46206:SF4">
    <property type="entry name" value="P450, PUTATIVE (EUROFUNG)-RELATED"/>
    <property type="match status" value="1"/>
</dbReference>
<feature type="binding site" description="axial binding residue" evidence="7">
    <location>
        <position position="135"/>
    </location>
    <ligand>
        <name>heme</name>
        <dbReference type="ChEBI" id="CHEBI:30413"/>
    </ligand>
    <ligandPart>
        <name>Fe</name>
        <dbReference type="ChEBI" id="CHEBI:18248"/>
    </ligandPart>
</feature>
<name>M7SNG8_EUTLA</name>
<keyword evidence="9" id="KW-1185">Reference proteome</keyword>
<proteinExistence type="inferred from homology"/>
<dbReference type="GO" id="GO:0005506">
    <property type="term" value="F:iron ion binding"/>
    <property type="evidence" value="ECO:0007669"/>
    <property type="project" value="InterPro"/>
</dbReference>
<dbReference type="OMA" id="FIRETHR"/>
<evidence type="ECO:0000256" key="3">
    <source>
        <dbReference type="ARBA" id="ARBA00022723"/>
    </source>
</evidence>
<keyword evidence="7" id="KW-0349">Heme</keyword>
<evidence type="ECO:0000256" key="7">
    <source>
        <dbReference type="PIRSR" id="PIRSR602403-1"/>
    </source>
</evidence>
<dbReference type="Pfam" id="PF00067">
    <property type="entry name" value="p450"/>
    <property type="match status" value="1"/>
</dbReference>
<dbReference type="InterPro" id="IPR036396">
    <property type="entry name" value="Cyt_P450_sf"/>
</dbReference>
<keyword evidence="5 7" id="KW-0408">Iron</keyword>
<keyword evidence="6" id="KW-0503">Monooxygenase</keyword>
<dbReference type="InterPro" id="IPR002403">
    <property type="entry name" value="Cyt_P450_E_grp-IV"/>
</dbReference>
<evidence type="ECO:0000256" key="2">
    <source>
        <dbReference type="ARBA" id="ARBA00010617"/>
    </source>
</evidence>
<evidence type="ECO:0000256" key="5">
    <source>
        <dbReference type="ARBA" id="ARBA00023004"/>
    </source>
</evidence>
<evidence type="ECO:0000313" key="8">
    <source>
        <dbReference type="EMBL" id="EMR65732.1"/>
    </source>
</evidence>
<evidence type="ECO:0000256" key="1">
    <source>
        <dbReference type="ARBA" id="ARBA00001971"/>
    </source>
</evidence>
<accession>M7SNG8</accession>
<evidence type="ECO:0000256" key="6">
    <source>
        <dbReference type="ARBA" id="ARBA00023033"/>
    </source>
</evidence>
<evidence type="ECO:0000256" key="4">
    <source>
        <dbReference type="ARBA" id="ARBA00023002"/>
    </source>
</evidence>
<dbReference type="GO" id="GO:0020037">
    <property type="term" value="F:heme binding"/>
    <property type="evidence" value="ECO:0007669"/>
    <property type="project" value="InterPro"/>
</dbReference>
<dbReference type="SUPFAM" id="SSF48264">
    <property type="entry name" value="Cytochrome P450"/>
    <property type="match status" value="1"/>
</dbReference>
<dbReference type="KEGG" id="ela:UCREL1_7288"/>
<gene>
    <name evidence="8" type="ORF">UCREL1_7288</name>
</gene>
<dbReference type="PRINTS" id="PR00465">
    <property type="entry name" value="EP450IV"/>
</dbReference>
<dbReference type="InterPro" id="IPR001128">
    <property type="entry name" value="Cyt_P450"/>
</dbReference>
<comment type="cofactor">
    <cofactor evidence="1 7">
        <name>heme</name>
        <dbReference type="ChEBI" id="CHEBI:30413"/>
    </cofactor>
</comment>
<dbReference type="AlphaFoldDB" id="M7SNG8"/>
<dbReference type="OrthoDB" id="1844152at2759"/>
<protein>
    <submittedName>
        <fullName evidence="8">Putative cytochrome p450 protein</fullName>
    </submittedName>
</protein>
<dbReference type="Proteomes" id="UP000012174">
    <property type="component" value="Unassembled WGS sequence"/>
</dbReference>
<keyword evidence="3 7" id="KW-0479">Metal-binding</keyword>
<dbReference type="GO" id="GO:0016705">
    <property type="term" value="F:oxidoreductase activity, acting on paired donors, with incorporation or reduction of molecular oxygen"/>
    <property type="evidence" value="ECO:0007669"/>
    <property type="project" value="InterPro"/>
</dbReference>
<keyword evidence="4" id="KW-0560">Oxidoreductase</keyword>
<dbReference type="EMBL" id="KB706797">
    <property type="protein sequence ID" value="EMR65732.1"/>
    <property type="molecule type" value="Genomic_DNA"/>
</dbReference>
<comment type="similarity">
    <text evidence="2">Belongs to the cytochrome P450 family.</text>
</comment>
<dbReference type="eggNOG" id="KOG0158">
    <property type="taxonomic scope" value="Eukaryota"/>
</dbReference>
<dbReference type="CDD" id="cd11041">
    <property type="entry name" value="CYP503A1-like"/>
    <property type="match status" value="1"/>
</dbReference>
<dbReference type="PANTHER" id="PTHR46206">
    <property type="entry name" value="CYTOCHROME P450"/>
    <property type="match status" value="1"/>
</dbReference>
<sequence length="195" mass="22666">MLTQTLFELAAQPEYIPALRKEALEAAEKCNWQLDKATLWDMVKLDNFIRETHRLNSPNLMIRDTKLSNGMFLPKGTKLEFATHAIHHDEDFFENAEQFDGFRFLRMREKDKEAKHHYVTARKDYLGWGVGKSACPGRFLADIEIKLIVAYILLNYDLKNPPGQERHEHSEFENQVRLPEYYNAGTTEADKAGGY</sequence>
<dbReference type="HOGENOM" id="CLU_022195_1_2_1"/>
<dbReference type="Gene3D" id="1.10.630.10">
    <property type="entry name" value="Cytochrome P450"/>
    <property type="match status" value="1"/>
</dbReference>